<dbReference type="EMBL" id="VSRR010008558">
    <property type="protein sequence ID" value="MPC48919.1"/>
    <property type="molecule type" value="Genomic_DNA"/>
</dbReference>
<name>A0A5B7FUB6_PORTR</name>
<protein>
    <submittedName>
        <fullName evidence="1">Uncharacterized protein</fullName>
    </submittedName>
</protein>
<dbReference type="Proteomes" id="UP000324222">
    <property type="component" value="Unassembled WGS sequence"/>
</dbReference>
<dbReference type="OrthoDB" id="6345660at2759"/>
<evidence type="ECO:0000313" key="1">
    <source>
        <dbReference type="EMBL" id="MPC48919.1"/>
    </source>
</evidence>
<reference evidence="1 2" key="1">
    <citation type="submission" date="2019-05" db="EMBL/GenBank/DDBJ databases">
        <title>Another draft genome of Portunus trituberculatus and its Hox gene families provides insights of decapod evolution.</title>
        <authorList>
            <person name="Jeong J.-H."/>
            <person name="Song I."/>
            <person name="Kim S."/>
            <person name="Choi T."/>
            <person name="Kim D."/>
            <person name="Ryu S."/>
            <person name="Kim W."/>
        </authorList>
    </citation>
    <scope>NUCLEOTIDE SEQUENCE [LARGE SCALE GENOMIC DNA]</scope>
    <source>
        <tissue evidence="1">Muscle</tissue>
    </source>
</reference>
<dbReference type="AlphaFoldDB" id="A0A5B7FUB6"/>
<gene>
    <name evidence="1" type="ORF">E2C01_042705</name>
</gene>
<comment type="caution">
    <text evidence="1">The sequence shown here is derived from an EMBL/GenBank/DDBJ whole genome shotgun (WGS) entry which is preliminary data.</text>
</comment>
<evidence type="ECO:0000313" key="2">
    <source>
        <dbReference type="Proteomes" id="UP000324222"/>
    </source>
</evidence>
<sequence>MDGNLIHQLEPMSLCLNEAFSPNSIFIKHARFQQKCECNITATLSQALDIKDLTIQLIATLTQCHLAVRSNSKFMIITKHINTLTVMATGGKRSSYTISYKLHVMDYAKEHGFGPPPTEKIVTVWRQQED</sequence>
<accession>A0A5B7FUB6</accession>
<keyword evidence="2" id="KW-1185">Reference proteome</keyword>
<organism evidence="1 2">
    <name type="scientific">Portunus trituberculatus</name>
    <name type="common">Swimming crab</name>
    <name type="synonym">Neptunus trituberculatus</name>
    <dbReference type="NCBI Taxonomy" id="210409"/>
    <lineage>
        <taxon>Eukaryota</taxon>
        <taxon>Metazoa</taxon>
        <taxon>Ecdysozoa</taxon>
        <taxon>Arthropoda</taxon>
        <taxon>Crustacea</taxon>
        <taxon>Multicrustacea</taxon>
        <taxon>Malacostraca</taxon>
        <taxon>Eumalacostraca</taxon>
        <taxon>Eucarida</taxon>
        <taxon>Decapoda</taxon>
        <taxon>Pleocyemata</taxon>
        <taxon>Brachyura</taxon>
        <taxon>Eubrachyura</taxon>
        <taxon>Portunoidea</taxon>
        <taxon>Portunidae</taxon>
        <taxon>Portuninae</taxon>
        <taxon>Portunus</taxon>
    </lineage>
</organism>
<proteinExistence type="predicted"/>